<feature type="non-terminal residue" evidence="1">
    <location>
        <position position="51"/>
    </location>
</feature>
<dbReference type="Proteomes" id="UP000553632">
    <property type="component" value="Unassembled WGS sequence"/>
</dbReference>
<accession>A0A7J6QJJ5</accession>
<comment type="caution">
    <text evidence="1">The sequence shown here is derived from an EMBL/GenBank/DDBJ whole genome shotgun (WGS) entry which is preliminary data.</text>
</comment>
<sequence length="51" mass="5772">MFSGPIYYHRTHGDGSHPSHGGYGADHLQQEETLSSQYSMKYGWSIIDDVK</sequence>
<dbReference type="EMBL" id="JABANO010032312">
    <property type="protein sequence ID" value="KAF4708784.1"/>
    <property type="molecule type" value="Genomic_DNA"/>
</dbReference>
<protein>
    <submittedName>
        <fullName evidence="1">Uncharacterized protein</fullName>
    </submittedName>
</protein>
<dbReference type="AlphaFoldDB" id="A0A7J6QJJ5"/>
<evidence type="ECO:0000313" key="1">
    <source>
        <dbReference type="EMBL" id="KAF4708784.1"/>
    </source>
</evidence>
<gene>
    <name evidence="1" type="ORF">FOZ63_023627</name>
</gene>
<organism evidence="1 2">
    <name type="scientific">Perkinsus olseni</name>
    <name type="common">Perkinsus atlanticus</name>
    <dbReference type="NCBI Taxonomy" id="32597"/>
    <lineage>
        <taxon>Eukaryota</taxon>
        <taxon>Sar</taxon>
        <taxon>Alveolata</taxon>
        <taxon>Perkinsozoa</taxon>
        <taxon>Perkinsea</taxon>
        <taxon>Perkinsida</taxon>
        <taxon>Perkinsidae</taxon>
        <taxon>Perkinsus</taxon>
    </lineage>
</organism>
<reference evidence="1 2" key="1">
    <citation type="submission" date="2020-04" db="EMBL/GenBank/DDBJ databases">
        <title>Perkinsus olseni comparative genomics.</title>
        <authorList>
            <person name="Bogema D.R."/>
        </authorList>
    </citation>
    <scope>NUCLEOTIDE SEQUENCE [LARGE SCALE GENOMIC DNA]</scope>
    <source>
        <strain evidence="1 2">ATCC PRA-207</strain>
    </source>
</reference>
<proteinExistence type="predicted"/>
<keyword evidence="2" id="KW-1185">Reference proteome</keyword>
<evidence type="ECO:0000313" key="2">
    <source>
        <dbReference type="Proteomes" id="UP000553632"/>
    </source>
</evidence>
<name>A0A7J6QJJ5_PEROL</name>